<dbReference type="InterPro" id="IPR040399">
    <property type="entry name" value="TMEM35A/B"/>
</dbReference>
<keyword evidence="11" id="KW-0968">Cytoplasmic vesicle</keyword>
<evidence type="ECO:0000256" key="9">
    <source>
        <dbReference type="ARBA" id="ARBA00023140"/>
    </source>
</evidence>
<dbReference type="GO" id="GO:0005778">
    <property type="term" value="C:peroxisomal membrane"/>
    <property type="evidence" value="ECO:0007669"/>
    <property type="project" value="UniProtKB-SubCell"/>
</dbReference>
<keyword evidence="8 13" id="KW-0472">Membrane</keyword>
<dbReference type="EMBL" id="VXIV02000882">
    <property type="protein sequence ID" value="KAF6035412.1"/>
    <property type="molecule type" value="Genomic_DNA"/>
</dbReference>
<evidence type="ECO:0000256" key="3">
    <source>
        <dbReference type="ARBA" id="ARBA00004585"/>
    </source>
</evidence>
<keyword evidence="5 13" id="KW-0812">Transmembrane</keyword>
<dbReference type="GO" id="GO:0031410">
    <property type="term" value="C:cytoplasmic vesicle"/>
    <property type="evidence" value="ECO:0007669"/>
    <property type="project" value="UniProtKB-SubCell"/>
</dbReference>
<protein>
    <recommendedName>
        <fullName evidence="12">Novel acetylcholine receptor chaperone</fullName>
    </recommendedName>
</protein>
<feature type="transmembrane region" description="Helical" evidence="13">
    <location>
        <begin position="20"/>
        <end position="40"/>
    </location>
</feature>
<dbReference type="PANTHER" id="PTHR13163:SF0">
    <property type="entry name" value="NOVEL ACETYLCHOLINE RECEPTOR CHAPERONE"/>
    <property type="match status" value="1"/>
</dbReference>
<evidence type="ECO:0000256" key="13">
    <source>
        <dbReference type="SAM" id="Phobius"/>
    </source>
</evidence>
<evidence type="ECO:0000256" key="10">
    <source>
        <dbReference type="ARBA" id="ARBA00023186"/>
    </source>
</evidence>
<keyword evidence="15" id="KW-1185">Reference proteome</keyword>
<evidence type="ECO:0000256" key="8">
    <source>
        <dbReference type="ARBA" id="ARBA00023136"/>
    </source>
</evidence>
<evidence type="ECO:0000256" key="4">
    <source>
        <dbReference type="ARBA" id="ARBA00006679"/>
    </source>
</evidence>
<evidence type="ECO:0000256" key="2">
    <source>
        <dbReference type="ARBA" id="ARBA00004541"/>
    </source>
</evidence>
<accession>A0A7J7K9S6</accession>
<proteinExistence type="inferred from homology"/>
<feature type="transmembrane region" description="Helical" evidence="13">
    <location>
        <begin position="172"/>
        <end position="189"/>
    </location>
</feature>
<keyword evidence="9" id="KW-0576">Peroxisome</keyword>
<dbReference type="InterPro" id="IPR032808">
    <property type="entry name" value="DoxX"/>
</dbReference>
<sequence length="205" mass="23069">MSMVLVRILYITRAALDHLLFYTSLLLSFVSVSATVRLGLKTNFSITVSIIAAFYGNKMARNVAVFALSITLGLLFVLIGIIKLTPAVSPEMHKEMKSNFKRARTVFPFYKQTGWRPKTSEYRRMIGTVELVCGLILMFIPGRLKVFANVTLIILMVGVIYTHFALEDDIKHYTGALIFGLLLCCRLVIHMQSASNLEDVRLKSD</sequence>
<feature type="transmembrane region" description="Helical" evidence="13">
    <location>
        <begin position="147"/>
        <end position="166"/>
    </location>
</feature>
<evidence type="ECO:0000256" key="1">
    <source>
        <dbReference type="ARBA" id="ARBA00004477"/>
    </source>
</evidence>
<keyword evidence="6" id="KW-0256">Endoplasmic reticulum</keyword>
<comment type="subcellular location">
    <subcellularLocation>
        <location evidence="2">Cytoplasmic vesicle</location>
    </subcellularLocation>
    <subcellularLocation>
        <location evidence="1">Endoplasmic reticulum membrane</location>
        <topology evidence="1">Multi-pass membrane protein</topology>
    </subcellularLocation>
    <subcellularLocation>
        <location evidence="3">Peroxisome membrane</location>
        <topology evidence="3">Multi-pass membrane protein</topology>
    </subcellularLocation>
</comment>
<dbReference type="OrthoDB" id="432685at2759"/>
<keyword evidence="7 13" id="KW-1133">Transmembrane helix</keyword>
<dbReference type="GO" id="GO:0005789">
    <property type="term" value="C:endoplasmic reticulum membrane"/>
    <property type="evidence" value="ECO:0007669"/>
    <property type="project" value="UniProtKB-SubCell"/>
</dbReference>
<comment type="caution">
    <text evidence="14">The sequence shown here is derived from an EMBL/GenBank/DDBJ whole genome shotgun (WGS) entry which is preliminary data.</text>
</comment>
<evidence type="ECO:0000256" key="12">
    <source>
        <dbReference type="ARBA" id="ARBA00024424"/>
    </source>
</evidence>
<dbReference type="Proteomes" id="UP000593567">
    <property type="component" value="Unassembled WGS sequence"/>
</dbReference>
<gene>
    <name evidence="14" type="ORF">EB796_006286</name>
</gene>
<dbReference type="PANTHER" id="PTHR13163">
    <property type="entry name" value="SPINAL CORD EXPRESSION PROTEIN 4"/>
    <property type="match status" value="1"/>
</dbReference>
<dbReference type="AlphaFoldDB" id="A0A7J7K9S6"/>
<dbReference type="Pfam" id="PF13564">
    <property type="entry name" value="DoxX_2"/>
    <property type="match status" value="1"/>
</dbReference>
<evidence type="ECO:0000256" key="7">
    <source>
        <dbReference type="ARBA" id="ARBA00022989"/>
    </source>
</evidence>
<name>A0A7J7K9S6_BUGNE</name>
<comment type="similarity">
    <text evidence="4">Belongs to the DoxX family.</text>
</comment>
<evidence type="ECO:0000256" key="5">
    <source>
        <dbReference type="ARBA" id="ARBA00022692"/>
    </source>
</evidence>
<keyword evidence="10" id="KW-0143">Chaperone</keyword>
<organism evidence="14 15">
    <name type="scientific">Bugula neritina</name>
    <name type="common">Brown bryozoan</name>
    <name type="synonym">Sertularia neritina</name>
    <dbReference type="NCBI Taxonomy" id="10212"/>
    <lineage>
        <taxon>Eukaryota</taxon>
        <taxon>Metazoa</taxon>
        <taxon>Spiralia</taxon>
        <taxon>Lophotrochozoa</taxon>
        <taxon>Bryozoa</taxon>
        <taxon>Gymnolaemata</taxon>
        <taxon>Cheilostomatida</taxon>
        <taxon>Flustrina</taxon>
        <taxon>Buguloidea</taxon>
        <taxon>Bugulidae</taxon>
        <taxon>Bugula</taxon>
    </lineage>
</organism>
<evidence type="ECO:0000256" key="11">
    <source>
        <dbReference type="ARBA" id="ARBA00023329"/>
    </source>
</evidence>
<feature type="transmembrane region" description="Helical" evidence="13">
    <location>
        <begin position="61"/>
        <end position="82"/>
    </location>
</feature>
<reference evidence="14" key="1">
    <citation type="submission" date="2020-06" db="EMBL/GenBank/DDBJ databases">
        <title>Draft genome of Bugula neritina, a colonial animal packing powerful symbionts and potential medicines.</title>
        <authorList>
            <person name="Rayko M."/>
        </authorList>
    </citation>
    <scope>NUCLEOTIDE SEQUENCE [LARGE SCALE GENOMIC DNA]</scope>
    <source>
        <strain evidence="14">Kwan_BN1</strain>
    </source>
</reference>
<dbReference type="GO" id="GO:2000010">
    <property type="term" value="P:positive regulation of protein localization to cell surface"/>
    <property type="evidence" value="ECO:0007669"/>
    <property type="project" value="TreeGrafter"/>
</dbReference>
<evidence type="ECO:0000313" key="15">
    <source>
        <dbReference type="Proteomes" id="UP000593567"/>
    </source>
</evidence>
<evidence type="ECO:0000313" key="14">
    <source>
        <dbReference type="EMBL" id="KAF6035412.1"/>
    </source>
</evidence>
<evidence type="ECO:0000256" key="6">
    <source>
        <dbReference type="ARBA" id="ARBA00022824"/>
    </source>
</evidence>
<dbReference type="GO" id="GO:0051131">
    <property type="term" value="P:chaperone-mediated protein complex assembly"/>
    <property type="evidence" value="ECO:0007669"/>
    <property type="project" value="TreeGrafter"/>
</dbReference>